<protein>
    <recommendedName>
        <fullName evidence="2">EB domain-containing protein</fullName>
    </recommendedName>
</protein>
<dbReference type="AlphaFoldDB" id="A0ABD0YME7"/>
<proteinExistence type="predicted"/>
<dbReference type="Pfam" id="PF01683">
    <property type="entry name" value="EB"/>
    <property type="match status" value="1"/>
</dbReference>
<evidence type="ECO:0000313" key="3">
    <source>
        <dbReference type="EMBL" id="KAL1132438.1"/>
    </source>
</evidence>
<dbReference type="InterPro" id="IPR006149">
    <property type="entry name" value="EB_dom"/>
</dbReference>
<keyword evidence="1" id="KW-0472">Membrane</keyword>
<evidence type="ECO:0000259" key="2">
    <source>
        <dbReference type="Pfam" id="PF01683"/>
    </source>
</evidence>
<accession>A0ABD0YME7</accession>
<dbReference type="Proteomes" id="UP001558652">
    <property type="component" value="Unassembled WGS sequence"/>
</dbReference>
<keyword evidence="1" id="KW-1133">Transmembrane helix</keyword>
<reference evidence="3 4" key="1">
    <citation type="submission" date="2024-07" db="EMBL/GenBank/DDBJ databases">
        <title>Chromosome-level genome assembly of the water stick insect Ranatra chinensis (Heteroptera: Nepidae).</title>
        <authorList>
            <person name="Liu X."/>
        </authorList>
    </citation>
    <scope>NUCLEOTIDE SEQUENCE [LARGE SCALE GENOMIC DNA]</scope>
    <source>
        <strain evidence="3">Cailab_2021Rc</strain>
        <tissue evidence="3">Muscle</tissue>
    </source>
</reference>
<comment type="caution">
    <text evidence="3">The sequence shown here is derived from an EMBL/GenBank/DDBJ whole genome shotgun (WGS) entry which is preliminary data.</text>
</comment>
<name>A0ABD0YME7_9HEMI</name>
<evidence type="ECO:0000256" key="1">
    <source>
        <dbReference type="SAM" id="Phobius"/>
    </source>
</evidence>
<sequence length="233" mass="25474">ILGEYLEGPCQDACNPQLLHTYCDQETLRCECELKFPVRLGPTQGCAKPANLGEQCFYYQSCVFMDQHSDCVQISHNAICQCKDGYHAVTLQRPSKRVFCSQDILIITSDMSTLLGVATGLAIFTALICFVLKLFVGARPRHFANANNLSQPILFASQTGVPVSVLRGGTTQRGSRGVLVPPSRAGAARAAAILLISCHLSPSHGNHRGYNSIYSQCFPSHIHSYIPNQHVHT</sequence>
<organism evidence="3 4">
    <name type="scientific">Ranatra chinensis</name>
    <dbReference type="NCBI Taxonomy" id="642074"/>
    <lineage>
        <taxon>Eukaryota</taxon>
        <taxon>Metazoa</taxon>
        <taxon>Ecdysozoa</taxon>
        <taxon>Arthropoda</taxon>
        <taxon>Hexapoda</taxon>
        <taxon>Insecta</taxon>
        <taxon>Pterygota</taxon>
        <taxon>Neoptera</taxon>
        <taxon>Paraneoptera</taxon>
        <taxon>Hemiptera</taxon>
        <taxon>Heteroptera</taxon>
        <taxon>Panheteroptera</taxon>
        <taxon>Nepomorpha</taxon>
        <taxon>Nepidae</taxon>
        <taxon>Ranatrinae</taxon>
        <taxon>Ranatra</taxon>
    </lineage>
</organism>
<dbReference type="EMBL" id="JBFDAA010000005">
    <property type="protein sequence ID" value="KAL1132438.1"/>
    <property type="molecule type" value="Genomic_DNA"/>
</dbReference>
<feature type="transmembrane region" description="Helical" evidence="1">
    <location>
        <begin position="114"/>
        <end position="136"/>
    </location>
</feature>
<evidence type="ECO:0000313" key="4">
    <source>
        <dbReference type="Proteomes" id="UP001558652"/>
    </source>
</evidence>
<gene>
    <name evidence="3" type="ORF">AAG570_010393</name>
</gene>
<keyword evidence="1" id="KW-0812">Transmembrane</keyword>
<feature type="domain" description="EB" evidence="2">
    <location>
        <begin position="45"/>
        <end position="90"/>
    </location>
</feature>
<feature type="non-terminal residue" evidence="3">
    <location>
        <position position="1"/>
    </location>
</feature>
<keyword evidence="4" id="KW-1185">Reference proteome</keyword>